<protein>
    <submittedName>
        <fullName evidence="2">Uncharacterized protein</fullName>
    </submittedName>
</protein>
<accession>A0A238YIH6</accession>
<keyword evidence="3" id="KW-1185">Reference proteome</keyword>
<feature type="compositionally biased region" description="Low complexity" evidence="1">
    <location>
        <begin position="90"/>
        <end position="116"/>
    </location>
</feature>
<reference evidence="2 3" key="1">
    <citation type="submission" date="2017-06" db="EMBL/GenBank/DDBJ databases">
        <authorList>
            <person name="Kim H.J."/>
            <person name="Triplett B.A."/>
        </authorList>
    </citation>
    <scope>NUCLEOTIDE SEQUENCE [LARGE SCALE GENOMIC DNA]</scope>
    <source>
        <strain evidence="2 3">DSM 44272</strain>
    </source>
</reference>
<evidence type="ECO:0000256" key="1">
    <source>
        <dbReference type="SAM" id="MobiDB-lite"/>
    </source>
</evidence>
<evidence type="ECO:0000313" key="3">
    <source>
        <dbReference type="Proteomes" id="UP000198403"/>
    </source>
</evidence>
<dbReference type="EMBL" id="FZNO01000020">
    <property type="protein sequence ID" value="SNR70521.1"/>
    <property type="molecule type" value="Genomic_DNA"/>
</dbReference>
<dbReference type="AlphaFoldDB" id="A0A238YIH6"/>
<dbReference type="Proteomes" id="UP000198403">
    <property type="component" value="Unassembled WGS sequence"/>
</dbReference>
<gene>
    <name evidence="2" type="ORF">SAMN06272737_12032</name>
</gene>
<name>A0A238YIH6_9ACTN</name>
<evidence type="ECO:0000313" key="2">
    <source>
        <dbReference type="EMBL" id="SNR70521.1"/>
    </source>
</evidence>
<dbReference type="OrthoDB" id="4312411at2"/>
<sequence>MHVAGTMEQDGEKAEIDLHLQGEDAIGSLTMGGVDIELLSVDGAVYLQAPPEFWASFGMPEDAAAMFDGQWVIVPGDAAAEFATSPSTGSSTICATRAARSRTTSAPTRSTARTSW</sequence>
<feature type="region of interest" description="Disordered" evidence="1">
    <location>
        <begin position="84"/>
        <end position="116"/>
    </location>
</feature>
<dbReference type="RefSeq" id="WP_089337744.1">
    <property type="nucleotide sequence ID" value="NZ_FZNO01000020.1"/>
</dbReference>
<proteinExistence type="predicted"/>
<organism evidence="2 3">
    <name type="scientific">Blastococcus mobilis</name>
    <dbReference type="NCBI Taxonomy" id="1938746"/>
    <lineage>
        <taxon>Bacteria</taxon>
        <taxon>Bacillati</taxon>
        <taxon>Actinomycetota</taxon>
        <taxon>Actinomycetes</taxon>
        <taxon>Geodermatophilales</taxon>
        <taxon>Geodermatophilaceae</taxon>
        <taxon>Blastococcus</taxon>
    </lineage>
</organism>